<comment type="caution">
    <text evidence="1">The sequence shown here is derived from an EMBL/GenBank/DDBJ whole genome shotgun (WGS) entry which is preliminary data.</text>
</comment>
<name>A0AAV7QZ28_PLEWA</name>
<dbReference type="AlphaFoldDB" id="A0AAV7QZ28"/>
<evidence type="ECO:0000313" key="1">
    <source>
        <dbReference type="EMBL" id="KAJ1143675.1"/>
    </source>
</evidence>
<evidence type="ECO:0000313" key="2">
    <source>
        <dbReference type="Proteomes" id="UP001066276"/>
    </source>
</evidence>
<protein>
    <submittedName>
        <fullName evidence="1">Uncharacterized protein</fullName>
    </submittedName>
</protein>
<organism evidence="1 2">
    <name type="scientific">Pleurodeles waltl</name>
    <name type="common">Iberian ribbed newt</name>
    <dbReference type="NCBI Taxonomy" id="8319"/>
    <lineage>
        <taxon>Eukaryota</taxon>
        <taxon>Metazoa</taxon>
        <taxon>Chordata</taxon>
        <taxon>Craniata</taxon>
        <taxon>Vertebrata</taxon>
        <taxon>Euteleostomi</taxon>
        <taxon>Amphibia</taxon>
        <taxon>Batrachia</taxon>
        <taxon>Caudata</taxon>
        <taxon>Salamandroidea</taxon>
        <taxon>Salamandridae</taxon>
        <taxon>Pleurodelinae</taxon>
        <taxon>Pleurodeles</taxon>
    </lineage>
</organism>
<reference evidence="1" key="1">
    <citation type="journal article" date="2022" name="bioRxiv">
        <title>Sequencing and chromosome-scale assembly of the giantPleurodeles waltlgenome.</title>
        <authorList>
            <person name="Brown T."/>
            <person name="Elewa A."/>
            <person name="Iarovenko S."/>
            <person name="Subramanian E."/>
            <person name="Araus A.J."/>
            <person name="Petzold A."/>
            <person name="Susuki M."/>
            <person name="Suzuki K.-i.T."/>
            <person name="Hayashi T."/>
            <person name="Toyoda A."/>
            <person name="Oliveira C."/>
            <person name="Osipova E."/>
            <person name="Leigh N.D."/>
            <person name="Simon A."/>
            <person name="Yun M.H."/>
        </authorList>
    </citation>
    <scope>NUCLEOTIDE SEQUENCE</scope>
    <source>
        <strain evidence="1">20211129_DDA</strain>
        <tissue evidence="1">Liver</tissue>
    </source>
</reference>
<proteinExistence type="predicted"/>
<dbReference type="Proteomes" id="UP001066276">
    <property type="component" value="Chromosome 6"/>
</dbReference>
<accession>A0AAV7QZ28</accession>
<keyword evidence="2" id="KW-1185">Reference proteome</keyword>
<sequence>MSRSWRCPPSFLRSLGPFNSSDFNRSPFCFRRYSRRWADSGLPLATSVQSLIMGSFSLPARQAAAPLASTGLHFAFAVFCAAGPIPIHCSLATSIRLRIMGSSSYRPGGPSWYLAGCRRRQSEAGNGHTRRIPGPGVLRSRLLWPRHQQPGSLRPQLGPVTGGTPRPIQVPSGSCSRQCASLLVVLWCAGVHSATDSTWFET</sequence>
<dbReference type="EMBL" id="JANPWB010000010">
    <property type="protein sequence ID" value="KAJ1143675.1"/>
    <property type="molecule type" value="Genomic_DNA"/>
</dbReference>
<gene>
    <name evidence="1" type="ORF">NDU88_009980</name>
</gene>